<evidence type="ECO:0000256" key="5">
    <source>
        <dbReference type="ARBA" id="ARBA00022490"/>
    </source>
</evidence>
<organism evidence="12 13">
    <name type="scientific">Romanomermis culicivorax</name>
    <name type="common">Nematode worm</name>
    <dbReference type="NCBI Taxonomy" id="13658"/>
    <lineage>
        <taxon>Eukaryota</taxon>
        <taxon>Metazoa</taxon>
        <taxon>Ecdysozoa</taxon>
        <taxon>Nematoda</taxon>
        <taxon>Enoplea</taxon>
        <taxon>Dorylaimia</taxon>
        <taxon>Mermithida</taxon>
        <taxon>Mermithoidea</taxon>
        <taxon>Mermithidae</taxon>
        <taxon>Romanomermis</taxon>
    </lineage>
</organism>
<evidence type="ECO:0000256" key="7">
    <source>
        <dbReference type="ARBA" id="ARBA00058393"/>
    </source>
</evidence>
<comment type="subcellular location">
    <subcellularLocation>
        <location evidence="1">Cytoplasm</location>
    </subcellularLocation>
    <subcellularLocation>
        <location evidence="2">Nucleus</location>
        <location evidence="2">Nucleolus</location>
    </subcellularLocation>
    <subcellularLocation>
        <location evidence="3">Nucleus</location>
        <location evidence="3">Nucleoplasm</location>
    </subcellularLocation>
</comment>
<dbReference type="Proteomes" id="UP000887565">
    <property type="component" value="Unplaced"/>
</dbReference>
<evidence type="ECO:0000259" key="10">
    <source>
        <dbReference type="Pfam" id="PF01138"/>
    </source>
</evidence>
<dbReference type="AlphaFoldDB" id="A0A915J3K6"/>
<dbReference type="InterPro" id="IPR001247">
    <property type="entry name" value="ExoRNase_PH_dom1"/>
</dbReference>
<dbReference type="GO" id="GO:0034475">
    <property type="term" value="P:U4 snRNA 3'-end processing"/>
    <property type="evidence" value="ECO:0007669"/>
    <property type="project" value="TreeGrafter"/>
</dbReference>
<accession>A0A915J3K6</accession>
<keyword evidence="5" id="KW-0963">Cytoplasm</keyword>
<evidence type="ECO:0000256" key="2">
    <source>
        <dbReference type="ARBA" id="ARBA00004604"/>
    </source>
</evidence>
<feature type="domain" description="Exoribonuclease phosphorolytic" evidence="11">
    <location>
        <begin position="153"/>
        <end position="217"/>
    </location>
</feature>
<dbReference type="GO" id="GO:0071051">
    <property type="term" value="P:poly(A)-dependent snoRNA 3'-end processing"/>
    <property type="evidence" value="ECO:0007669"/>
    <property type="project" value="TreeGrafter"/>
</dbReference>
<dbReference type="InterPro" id="IPR020568">
    <property type="entry name" value="Ribosomal_Su5_D2-typ_SF"/>
</dbReference>
<dbReference type="InterPro" id="IPR036345">
    <property type="entry name" value="ExoRNase_PH_dom2_sf"/>
</dbReference>
<dbReference type="GO" id="GO:0016075">
    <property type="term" value="P:rRNA catabolic process"/>
    <property type="evidence" value="ECO:0007669"/>
    <property type="project" value="TreeGrafter"/>
</dbReference>
<dbReference type="GO" id="GO:0005654">
    <property type="term" value="C:nucleoplasm"/>
    <property type="evidence" value="ECO:0007669"/>
    <property type="project" value="UniProtKB-SubCell"/>
</dbReference>
<comment type="function">
    <text evidence="7">Non-catalytic component of the RNA exosome complex which has 3'-&gt;5' exoribonuclease activity and participates in a multitude of cellular RNA processing and degradation events.</text>
</comment>
<dbReference type="InterPro" id="IPR050080">
    <property type="entry name" value="RNase_PH"/>
</dbReference>
<evidence type="ECO:0000313" key="13">
    <source>
        <dbReference type="WBParaSite" id="nRc.2.0.1.t21052-RA"/>
    </source>
</evidence>
<keyword evidence="6" id="KW-0271">Exosome</keyword>
<dbReference type="GO" id="GO:0005730">
    <property type="term" value="C:nucleolus"/>
    <property type="evidence" value="ECO:0007669"/>
    <property type="project" value="UniProtKB-SubCell"/>
</dbReference>
<dbReference type="OMA" id="RYNMAPF"/>
<comment type="similarity">
    <text evidence="4">Belongs to the RNase PH family.</text>
</comment>
<dbReference type="CDD" id="cd11370">
    <property type="entry name" value="RNase_PH_RRP41"/>
    <property type="match status" value="1"/>
</dbReference>
<name>A0A915J3K6_ROMCU</name>
<evidence type="ECO:0000256" key="4">
    <source>
        <dbReference type="ARBA" id="ARBA00006678"/>
    </source>
</evidence>
<feature type="domain" description="Exoribonuclease phosphorolytic" evidence="10">
    <location>
        <begin position="19"/>
        <end position="149"/>
    </location>
</feature>
<dbReference type="SUPFAM" id="SSF55666">
    <property type="entry name" value="Ribonuclease PH domain 2-like"/>
    <property type="match status" value="1"/>
</dbReference>
<sequence length="247" mass="27166">MDLISDEGYRQDGRKSHDLRKIKCKLGVYAQADGSAYLEQGLTKVLAAVYGPHEITRNKSQAPADKVFINCQYSTATFSGYERKFRPRGDRKSHEFTQLLKKTFESLVMTDAYPHSQLDIYCEILQSDGGNLSACINAASLALIDAGVPLKSYAVSCTCACYNNVVVADASRAEETKANTALITLAISPNNDDIVLLELNSKMHAEQLENAINEAIRGCKAVHEVLDQAVRNHVTNVAMCLGWQDTD</sequence>
<dbReference type="PANTHER" id="PTHR11953:SF0">
    <property type="entry name" value="EXOSOME COMPLEX COMPONENT RRP41"/>
    <property type="match status" value="1"/>
</dbReference>
<dbReference type="Gene3D" id="3.30.230.70">
    <property type="entry name" value="GHMP Kinase, N-terminal domain"/>
    <property type="match status" value="1"/>
</dbReference>
<dbReference type="Pfam" id="PF03725">
    <property type="entry name" value="RNase_PH_C"/>
    <property type="match status" value="1"/>
</dbReference>
<dbReference type="GO" id="GO:0000176">
    <property type="term" value="C:nuclear exosome (RNase complex)"/>
    <property type="evidence" value="ECO:0007669"/>
    <property type="project" value="TreeGrafter"/>
</dbReference>
<dbReference type="WBParaSite" id="nRc.2.0.1.t21052-RA">
    <property type="protein sequence ID" value="nRc.2.0.1.t21052-RA"/>
    <property type="gene ID" value="nRc.2.0.1.g21052"/>
</dbReference>
<evidence type="ECO:0000313" key="12">
    <source>
        <dbReference type="Proteomes" id="UP000887565"/>
    </source>
</evidence>
<dbReference type="InterPro" id="IPR027408">
    <property type="entry name" value="PNPase/RNase_PH_dom_sf"/>
</dbReference>
<evidence type="ECO:0000256" key="1">
    <source>
        <dbReference type="ARBA" id="ARBA00004496"/>
    </source>
</evidence>
<dbReference type="GO" id="GO:0071028">
    <property type="term" value="P:nuclear mRNA surveillance"/>
    <property type="evidence" value="ECO:0007669"/>
    <property type="project" value="TreeGrafter"/>
</dbReference>
<reference evidence="13" key="1">
    <citation type="submission" date="2022-11" db="UniProtKB">
        <authorList>
            <consortium name="WormBaseParasite"/>
        </authorList>
    </citation>
    <scope>IDENTIFICATION</scope>
</reference>
<dbReference type="PANTHER" id="PTHR11953">
    <property type="entry name" value="EXOSOME COMPLEX COMPONENT"/>
    <property type="match status" value="1"/>
</dbReference>
<protein>
    <recommendedName>
        <fullName evidence="9">Putative exosome complex component RRP41</fullName>
    </recommendedName>
</protein>
<comment type="subunit">
    <text evidence="8">Component of the RNA exosome complex.</text>
</comment>
<dbReference type="GO" id="GO:0000177">
    <property type="term" value="C:cytoplasmic exosome (RNase complex)"/>
    <property type="evidence" value="ECO:0007669"/>
    <property type="project" value="TreeGrafter"/>
</dbReference>
<proteinExistence type="inferred from homology"/>
<dbReference type="GO" id="GO:0003723">
    <property type="term" value="F:RNA binding"/>
    <property type="evidence" value="ECO:0007669"/>
    <property type="project" value="TreeGrafter"/>
</dbReference>
<dbReference type="SUPFAM" id="SSF54211">
    <property type="entry name" value="Ribosomal protein S5 domain 2-like"/>
    <property type="match status" value="1"/>
</dbReference>
<evidence type="ECO:0000256" key="8">
    <source>
        <dbReference type="ARBA" id="ARBA00062379"/>
    </source>
</evidence>
<dbReference type="InterPro" id="IPR015847">
    <property type="entry name" value="ExoRNase_PH_dom2"/>
</dbReference>
<evidence type="ECO:0000259" key="11">
    <source>
        <dbReference type="Pfam" id="PF03725"/>
    </source>
</evidence>
<evidence type="ECO:0000256" key="9">
    <source>
        <dbReference type="ARBA" id="ARBA00073078"/>
    </source>
</evidence>
<dbReference type="FunFam" id="3.30.230.70:FF:000004">
    <property type="entry name" value="Exosome complex component Rrp41"/>
    <property type="match status" value="1"/>
</dbReference>
<evidence type="ECO:0000256" key="3">
    <source>
        <dbReference type="ARBA" id="ARBA00004642"/>
    </source>
</evidence>
<dbReference type="Pfam" id="PF01138">
    <property type="entry name" value="RNase_PH"/>
    <property type="match status" value="1"/>
</dbReference>
<evidence type="ECO:0000256" key="6">
    <source>
        <dbReference type="ARBA" id="ARBA00022835"/>
    </source>
</evidence>
<keyword evidence="12" id="KW-1185">Reference proteome</keyword>